<dbReference type="OrthoDB" id="5066337at2"/>
<protein>
    <recommendedName>
        <fullName evidence="4">DUF4386 domain-containing protein</fullName>
    </recommendedName>
</protein>
<gene>
    <name evidence="2" type="ORF">CEY15_16610</name>
</gene>
<keyword evidence="1" id="KW-0472">Membrane</keyword>
<evidence type="ECO:0000313" key="2">
    <source>
        <dbReference type="EMBL" id="PAY21858.1"/>
    </source>
</evidence>
<keyword evidence="3" id="KW-1185">Reference proteome</keyword>
<reference evidence="3" key="1">
    <citation type="submission" date="2017-09" db="EMBL/GenBank/DDBJ databases">
        <authorList>
            <person name="Zhang Y."/>
            <person name="Huang X."/>
            <person name="Liu J."/>
            <person name="Lu L."/>
            <person name="Peng K."/>
        </authorList>
    </citation>
    <scope>NUCLEOTIDE SEQUENCE [LARGE SCALE GENOMIC DNA]</scope>
    <source>
        <strain evidence="3">S-XJ-1</strain>
    </source>
</reference>
<sequence>MLSGIAGTIGTVATDLRPDAGTEAIAHNRDHVVVPADMIGLDPTLARIGFLAGLVSILALVFFAAAWRRHVEPLAFRSTAAFAVSIGLIASAGALILGYGWRGALANYLGPEAGLYDEDGLFVYYMLTDFGAYIPWTGLIASALALAWMAWMDRNVSLILGTFSAVTGIGALGAVVASGVPGLPGIFMPIWLAVTGIWLAVGRSPITNAAEGAI</sequence>
<keyword evidence="1" id="KW-0812">Transmembrane</keyword>
<dbReference type="Proteomes" id="UP000218810">
    <property type="component" value="Unassembled WGS sequence"/>
</dbReference>
<feature type="transmembrane region" description="Helical" evidence="1">
    <location>
        <begin position="158"/>
        <end position="177"/>
    </location>
</feature>
<feature type="transmembrane region" description="Helical" evidence="1">
    <location>
        <begin position="183"/>
        <end position="201"/>
    </location>
</feature>
<accession>A0A2A2WKX6</accession>
<organism evidence="2 3">
    <name type="scientific">Dietzia natronolimnaea</name>
    <dbReference type="NCBI Taxonomy" id="161920"/>
    <lineage>
        <taxon>Bacteria</taxon>
        <taxon>Bacillati</taxon>
        <taxon>Actinomycetota</taxon>
        <taxon>Actinomycetes</taxon>
        <taxon>Mycobacteriales</taxon>
        <taxon>Dietziaceae</taxon>
        <taxon>Dietzia</taxon>
    </lineage>
</organism>
<feature type="transmembrane region" description="Helical" evidence="1">
    <location>
        <begin position="48"/>
        <end position="67"/>
    </location>
</feature>
<feature type="transmembrane region" description="Helical" evidence="1">
    <location>
        <begin position="130"/>
        <end position="151"/>
    </location>
</feature>
<dbReference type="AlphaFoldDB" id="A0A2A2WKX6"/>
<comment type="caution">
    <text evidence="2">The sequence shown here is derived from an EMBL/GenBank/DDBJ whole genome shotgun (WGS) entry which is preliminary data.</text>
</comment>
<evidence type="ECO:0008006" key="4">
    <source>
        <dbReference type="Google" id="ProtNLM"/>
    </source>
</evidence>
<proteinExistence type="predicted"/>
<name>A0A2A2WKX6_9ACTN</name>
<keyword evidence="1" id="KW-1133">Transmembrane helix</keyword>
<evidence type="ECO:0000256" key="1">
    <source>
        <dbReference type="SAM" id="Phobius"/>
    </source>
</evidence>
<feature type="transmembrane region" description="Helical" evidence="1">
    <location>
        <begin position="79"/>
        <end position="101"/>
    </location>
</feature>
<dbReference type="EMBL" id="NTGA01000039">
    <property type="protein sequence ID" value="PAY21858.1"/>
    <property type="molecule type" value="Genomic_DNA"/>
</dbReference>
<evidence type="ECO:0000313" key="3">
    <source>
        <dbReference type="Proteomes" id="UP000218810"/>
    </source>
</evidence>